<dbReference type="Proteomes" id="UP001066276">
    <property type="component" value="Chromosome 3_2"/>
</dbReference>
<dbReference type="EMBL" id="JANPWB010000006">
    <property type="protein sequence ID" value="KAJ1181886.1"/>
    <property type="molecule type" value="Genomic_DNA"/>
</dbReference>
<organism evidence="2 3">
    <name type="scientific">Pleurodeles waltl</name>
    <name type="common">Iberian ribbed newt</name>
    <dbReference type="NCBI Taxonomy" id="8319"/>
    <lineage>
        <taxon>Eukaryota</taxon>
        <taxon>Metazoa</taxon>
        <taxon>Chordata</taxon>
        <taxon>Craniata</taxon>
        <taxon>Vertebrata</taxon>
        <taxon>Euteleostomi</taxon>
        <taxon>Amphibia</taxon>
        <taxon>Batrachia</taxon>
        <taxon>Caudata</taxon>
        <taxon>Salamandroidea</taxon>
        <taxon>Salamandridae</taxon>
        <taxon>Pleurodelinae</taxon>
        <taxon>Pleurodeles</taxon>
    </lineage>
</organism>
<evidence type="ECO:0000313" key="2">
    <source>
        <dbReference type="EMBL" id="KAJ1181886.1"/>
    </source>
</evidence>
<proteinExistence type="predicted"/>
<accession>A0AAV7U0F4</accession>
<feature type="region of interest" description="Disordered" evidence="1">
    <location>
        <begin position="1"/>
        <end position="60"/>
    </location>
</feature>
<sequence length="96" mass="10766">MQKDATRESTAKEGDNTGKAMTGEEKGPCERGAETESKEEEQLEESSERPEREGLTTCHVPGEAWLEQVRARIQAWNSVWAQPGETRETTEEDQEG</sequence>
<feature type="compositionally biased region" description="Basic and acidic residues" evidence="1">
    <location>
        <begin position="1"/>
        <end position="36"/>
    </location>
</feature>
<protein>
    <submittedName>
        <fullName evidence="2">Uncharacterized protein</fullName>
    </submittedName>
</protein>
<comment type="caution">
    <text evidence="2">The sequence shown here is derived from an EMBL/GenBank/DDBJ whole genome shotgun (WGS) entry which is preliminary data.</text>
</comment>
<evidence type="ECO:0000256" key="1">
    <source>
        <dbReference type="SAM" id="MobiDB-lite"/>
    </source>
</evidence>
<reference evidence="2" key="1">
    <citation type="journal article" date="2022" name="bioRxiv">
        <title>Sequencing and chromosome-scale assembly of the giantPleurodeles waltlgenome.</title>
        <authorList>
            <person name="Brown T."/>
            <person name="Elewa A."/>
            <person name="Iarovenko S."/>
            <person name="Subramanian E."/>
            <person name="Araus A.J."/>
            <person name="Petzold A."/>
            <person name="Susuki M."/>
            <person name="Suzuki K.-i.T."/>
            <person name="Hayashi T."/>
            <person name="Toyoda A."/>
            <person name="Oliveira C."/>
            <person name="Osipova E."/>
            <person name="Leigh N.D."/>
            <person name="Simon A."/>
            <person name="Yun M.H."/>
        </authorList>
    </citation>
    <scope>NUCLEOTIDE SEQUENCE</scope>
    <source>
        <strain evidence="2">20211129_DDA</strain>
        <tissue evidence="2">Liver</tissue>
    </source>
</reference>
<gene>
    <name evidence="2" type="ORF">NDU88_007085</name>
</gene>
<name>A0AAV7U0F4_PLEWA</name>
<evidence type="ECO:0000313" key="3">
    <source>
        <dbReference type="Proteomes" id="UP001066276"/>
    </source>
</evidence>
<keyword evidence="3" id="KW-1185">Reference proteome</keyword>
<dbReference type="AlphaFoldDB" id="A0AAV7U0F4"/>